<dbReference type="PROSITE" id="PS50966">
    <property type="entry name" value="ZF_SWIM"/>
    <property type="match status" value="1"/>
</dbReference>
<keyword evidence="1" id="KW-0863">Zinc-finger</keyword>
<evidence type="ECO:0000313" key="4">
    <source>
        <dbReference type="Proteomes" id="UP000887578"/>
    </source>
</evidence>
<dbReference type="GO" id="GO:0008270">
    <property type="term" value="F:zinc ion binding"/>
    <property type="evidence" value="ECO:0007669"/>
    <property type="project" value="UniProtKB-KW"/>
</dbReference>
<dbReference type="Pfam" id="PF24927">
    <property type="entry name" value="DUF7747"/>
    <property type="match status" value="1"/>
</dbReference>
<feature type="domain" description="SWIM-type" evidence="3">
    <location>
        <begin position="716"/>
        <end position="750"/>
    </location>
</feature>
<accession>A0A914QQ33</accession>
<dbReference type="Proteomes" id="UP000887578">
    <property type="component" value="Unplaced"/>
</dbReference>
<evidence type="ECO:0000256" key="1">
    <source>
        <dbReference type="PROSITE-ProRule" id="PRU00325"/>
    </source>
</evidence>
<dbReference type="AlphaFoldDB" id="A0A914QQ33"/>
<evidence type="ECO:0000256" key="2">
    <source>
        <dbReference type="SAM" id="MobiDB-lite"/>
    </source>
</evidence>
<keyword evidence="1" id="KW-0479">Metal-binding</keyword>
<protein>
    <submittedName>
        <fullName evidence="5">SWIM-type domain-containing protein</fullName>
    </submittedName>
</protein>
<proteinExistence type="predicted"/>
<dbReference type="InterPro" id="IPR007527">
    <property type="entry name" value="Znf_SWIM"/>
</dbReference>
<keyword evidence="1" id="KW-0862">Zinc</keyword>
<evidence type="ECO:0000313" key="5">
    <source>
        <dbReference type="WBParaSite" id="PDA_v2.g5510.t1"/>
    </source>
</evidence>
<dbReference type="WBParaSite" id="PDA_v2.g5510.t1">
    <property type="protein sequence ID" value="PDA_v2.g5510.t1"/>
    <property type="gene ID" value="PDA_v2.g5510"/>
</dbReference>
<organism evidence="4 5">
    <name type="scientific">Panagrolaimus davidi</name>
    <dbReference type="NCBI Taxonomy" id="227884"/>
    <lineage>
        <taxon>Eukaryota</taxon>
        <taxon>Metazoa</taxon>
        <taxon>Ecdysozoa</taxon>
        <taxon>Nematoda</taxon>
        <taxon>Chromadorea</taxon>
        <taxon>Rhabditida</taxon>
        <taxon>Tylenchina</taxon>
        <taxon>Panagrolaimomorpha</taxon>
        <taxon>Panagrolaimoidea</taxon>
        <taxon>Panagrolaimidae</taxon>
        <taxon>Panagrolaimus</taxon>
    </lineage>
</organism>
<name>A0A914QQ33_9BILA</name>
<reference evidence="5" key="1">
    <citation type="submission" date="2022-11" db="UniProtKB">
        <authorList>
            <consortium name="WormBaseParasite"/>
        </authorList>
    </citation>
    <scope>IDENTIFICATION</scope>
</reference>
<keyword evidence="4" id="KW-1185">Reference proteome</keyword>
<evidence type="ECO:0000259" key="3">
    <source>
        <dbReference type="PROSITE" id="PS50966"/>
    </source>
</evidence>
<sequence>MIKIQMNFIYIVVTENLSNADKLNSSEAVLSPDNTATPEESIDVEDELSASLNSIDLSDEREEFFQPIEKHSHSLFEHVHNVFNCNEKMTVSNRLPYTPPHKKGTYVAIVPSTCVKYASQAYNICRLSPWSSATKKPHYEKICLIENSNGGYKVVQQHKPGAKFLGTIYFATHPKNSNVKKWVYSGNLSKEEQPPAGTFIVIVYENKEDYELPPLPDKIRMQSFIAAELRPLVMSQSGKEAAAAHNSKGHLMSNDLSYKISDKQIGWLADRTDGRRTPYKQGRPAGENFDEFQKQVLAGTFIRASAKGVLAGKKYERYFMGTDSAFALFENELSSKAELKRLKIQVDQFDSLDTAARYNAYATLQKSSEYAKVAQTGILSLDQTYNVSKDLLLTPVLFTSKNFLSYDDQNVERPAVFVVGYMLSLGRANDDFLWLANCLSKQINSKGKSAKGVISDWDYALDSFGTALFITELTTPLGCNVHARKIFASKCANDKSPMIDLFGFIDETDRKHVGIFDIIPYESAKLKLDECLQKASWQSSPDLIKWGKSDVKFKRYYDKINLKARVYTGYCFKEPQTNTQEGQHNLLKNLIKDHTPLHILCPLLEKYQKNQIESFGKSLVNDFPVKLRDRSQYLGPVKWAITSDKHKIEAAHGIGIKHLDQLPQFAMISPTFPQSFMPNTSEETRRQLVDEAKTYDVMKQPSNEKVYIAMKGDDHQKVDIFTKEVKCGCSVIKKGRKFCVHILAVHLSFPQLKIFDIIESFLEAELYNDRRKRESGKFDGTKLSHPRRTGNPDSKNKRKEIYEMVDFTQTTPESSTLKLAATRKRKNHELIEYPNAELQSSSRILAVPCGSSKKKVVQVVTIDDEAVMFLKTLQPL</sequence>
<feature type="region of interest" description="Disordered" evidence="2">
    <location>
        <begin position="775"/>
        <end position="798"/>
    </location>
</feature>
<dbReference type="InterPro" id="IPR056649">
    <property type="entry name" value="DUF7747"/>
</dbReference>